<dbReference type="OrthoDB" id="9806359at2"/>
<dbReference type="GO" id="GO:0009298">
    <property type="term" value="P:GDP-mannose biosynthetic process"/>
    <property type="evidence" value="ECO:0007669"/>
    <property type="project" value="TreeGrafter"/>
</dbReference>
<dbReference type="PANTHER" id="PTHR46390:SF1">
    <property type="entry name" value="MANNOSE-1-PHOSPHATE GUANYLYLTRANSFERASE"/>
    <property type="match status" value="1"/>
</dbReference>
<keyword evidence="4" id="KW-1185">Reference proteome</keyword>
<feature type="domain" description="Nucleotidyl transferase" evidence="1">
    <location>
        <begin position="7"/>
        <end position="50"/>
    </location>
</feature>
<dbReference type="KEGG" id="nfl:COO91_01564"/>
<dbReference type="InterPro" id="IPR029044">
    <property type="entry name" value="Nucleotide-diphossugar_trans"/>
</dbReference>
<dbReference type="GO" id="GO:0004475">
    <property type="term" value="F:mannose-1-phosphate guanylyltransferase (GTP) activity"/>
    <property type="evidence" value="ECO:0007669"/>
    <property type="project" value="InterPro"/>
</dbReference>
<sequence length="374" mass="41426">MNTLLFPVILAGGKGERFWPLSRKDRPKQFLSLDGSSRSLLQATADRLIELGGGESSAAGGFPSAGDWRTPRGWDSLWVITSNQIAEGVRQQLPDLPSQNLLIESEGRDTAAAVAWTSLEIKQRYGEDAVIGFFPADHWIADQEAFAHTLSAATQLAASTAAIVTLGIKPTFPSTGYGYIEQGEKIGSFFNELPAYHVNRFTEKPNRETAETFLSTGRFSWNSGMFVFRAGVVLKELHTHAPEIIEPLEQHGPDIYPQLPKKSIDYALMEKTTLAYVLPVDFGWDDLGDWNAIERLLKTEETPNVELATHVGLDTQGAIIYASNPEDVVVTIGLEDVVIVRDRNVTLVVKKERTQEIKQILKILQSDSRFTDLL</sequence>
<dbReference type="Pfam" id="PF22640">
    <property type="entry name" value="ManC_GMP_beta-helix"/>
    <property type="match status" value="1"/>
</dbReference>
<protein>
    <submittedName>
        <fullName evidence="3">ManC, mannose-1-phosphate guanylyltransferase</fullName>
    </submittedName>
</protein>
<dbReference type="InterPro" id="IPR005835">
    <property type="entry name" value="NTP_transferase_dom"/>
</dbReference>
<name>A0A2K8SJM5_9NOSO</name>
<dbReference type="CDD" id="cd02509">
    <property type="entry name" value="GDP-M1P_Guanylyltransferase"/>
    <property type="match status" value="1"/>
</dbReference>
<evidence type="ECO:0000259" key="2">
    <source>
        <dbReference type="Pfam" id="PF22640"/>
    </source>
</evidence>
<keyword evidence="3" id="KW-0808">Transferase</keyword>
<gene>
    <name evidence="3" type="ORF">COO91_01564</name>
</gene>
<evidence type="ECO:0000313" key="4">
    <source>
        <dbReference type="Proteomes" id="UP000232003"/>
    </source>
</evidence>
<feature type="domain" description="MannoseP isomerase/GMP-like beta-helix" evidence="2">
    <location>
        <begin position="310"/>
        <end position="363"/>
    </location>
</feature>
<dbReference type="InterPro" id="IPR049577">
    <property type="entry name" value="GMPP_N"/>
</dbReference>
<dbReference type="Gene3D" id="3.90.550.10">
    <property type="entry name" value="Spore Coat Polysaccharide Biosynthesis Protein SpsA, Chain A"/>
    <property type="match status" value="1"/>
</dbReference>
<keyword evidence="3" id="KW-0548">Nucleotidyltransferase</keyword>
<dbReference type="InterPro" id="IPR051161">
    <property type="entry name" value="Mannose-6P_isomerase_type2"/>
</dbReference>
<dbReference type="SUPFAM" id="SSF159283">
    <property type="entry name" value="Guanosine diphospho-D-mannose pyrophosphorylase/mannose-6-phosphate isomerase linker domain"/>
    <property type="match status" value="1"/>
</dbReference>
<evidence type="ECO:0000313" key="3">
    <source>
        <dbReference type="EMBL" id="AUB35674.1"/>
    </source>
</evidence>
<proteinExistence type="predicted"/>
<dbReference type="InterPro" id="IPR054566">
    <property type="entry name" value="ManC/GMP-like_b-helix"/>
</dbReference>
<dbReference type="RefSeq" id="WP_100897817.1">
    <property type="nucleotide sequence ID" value="NZ_CAWNNC010000001.1"/>
</dbReference>
<evidence type="ECO:0000259" key="1">
    <source>
        <dbReference type="Pfam" id="PF00483"/>
    </source>
</evidence>
<dbReference type="SUPFAM" id="SSF53448">
    <property type="entry name" value="Nucleotide-diphospho-sugar transferases"/>
    <property type="match status" value="1"/>
</dbReference>
<dbReference type="EMBL" id="CP024785">
    <property type="protein sequence ID" value="AUB35674.1"/>
    <property type="molecule type" value="Genomic_DNA"/>
</dbReference>
<dbReference type="Proteomes" id="UP000232003">
    <property type="component" value="Chromosome"/>
</dbReference>
<organism evidence="3 4">
    <name type="scientific">Nostoc flagelliforme CCNUN1</name>
    <dbReference type="NCBI Taxonomy" id="2038116"/>
    <lineage>
        <taxon>Bacteria</taxon>
        <taxon>Bacillati</taxon>
        <taxon>Cyanobacteriota</taxon>
        <taxon>Cyanophyceae</taxon>
        <taxon>Nostocales</taxon>
        <taxon>Nostocaceae</taxon>
        <taxon>Nostoc</taxon>
    </lineage>
</organism>
<dbReference type="Pfam" id="PF00483">
    <property type="entry name" value="NTP_transferase"/>
    <property type="match status" value="2"/>
</dbReference>
<dbReference type="AlphaFoldDB" id="A0A2K8SJM5"/>
<feature type="domain" description="Nucleotidyl transferase" evidence="1">
    <location>
        <begin position="73"/>
        <end position="296"/>
    </location>
</feature>
<reference evidence="3 4" key="1">
    <citation type="submission" date="2017-11" db="EMBL/GenBank/DDBJ databases">
        <title>Complete genome of a free-living desiccation-tolerant cyanobacterium and its photosynthetic adaptation to extreme terrestrial habitat.</title>
        <authorList>
            <person name="Shang J."/>
        </authorList>
    </citation>
    <scope>NUCLEOTIDE SEQUENCE [LARGE SCALE GENOMIC DNA]</scope>
    <source>
        <strain evidence="3 4">CCNUN1</strain>
    </source>
</reference>
<dbReference type="PANTHER" id="PTHR46390">
    <property type="entry name" value="MANNOSE-1-PHOSPHATE GUANYLYLTRANSFERASE"/>
    <property type="match status" value="1"/>
</dbReference>
<accession>A0A2K8SJM5</accession>